<keyword evidence="2" id="KW-1185">Reference proteome</keyword>
<dbReference type="OrthoDB" id="1095195at2"/>
<reference evidence="2" key="1">
    <citation type="submission" date="2017-02" db="EMBL/GenBank/DDBJ databases">
        <authorList>
            <person name="Varghese N."/>
            <person name="Submissions S."/>
        </authorList>
    </citation>
    <scope>NUCLEOTIDE SEQUENCE [LARGE SCALE GENOMIC DNA]</scope>
    <source>
        <strain evidence="2">DSM 24091</strain>
    </source>
</reference>
<gene>
    <name evidence="1" type="ORF">SAMN05660841_02194</name>
</gene>
<sequence>MKNQTYNIFLLITTLLVASCYKDKGNYDYTEYNAIQIKDIPDQINVLGNIDTLTLNPKIVSLHEGEIAADNENYSFAYVRDLNVSTGKMEFIPLDSTFSKNLNYFVNLTPKMYDISFVVTDKRTGVQTFKPFKLNVGSAVTEGWMVLCNEGAEQRVRLDMVSVISPTRSVQAFDLAEPLGLPKLNKGTRMSYLYRNPITAKITIITENQGAYDLLQQNLQSGPTFNLLYEFGNKTENCKPQNLQRTASGYYLIVDGDNNAYNQLYSSVGPLFEFPVNTSLGDRKPEFKMSKYIVADAKASGGSNAVLGYDITNKRFVNWSSGRRTSVLPFTDPEQALFSYNTGKDIVYMESTLFANSTAYSILEKNGKRSLHGIRFVVASPVGRFEQSLYRDLDLPNIQQAKFFAFHSTLPYMFYASGSKLYQYDYVANTNKLMKDFGKENITMLKFNLFRFNITTKPQTMLNQQYDLIVGTADADLPEKSHGILRFFNVPPLNGDLTMIKEYKGFADIVDVAYKEVPTF</sequence>
<organism evidence="1 2">
    <name type="scientific">Sphingobacterium nematocida</name>
    <dbReference type="NCBI Taxonomy" id="1513896"/>
    <lineage>
        <taxon>Bacteria</taxon>
        <taxon>Pseudomonadati</taxon>
        <taxon>Bacteroidota</taxon>
        <taxon>Sphingobacteriia</taxon>
        <taxon>Sphingobacteriales</taxon>
        <taxon>Sphingobacteriaceae</taxon>
        <taxon>Sphingobacterium</taxon>
    </lineage>
</organism>
<evidence type="ECO:0000313" key="2">
    <source>
        <dbReference type="Proteomes" id="UP000190150"/>
    </source>
</evidence>
<dbReference type="Pfam" id="PF16407">
    <property type="entry name" value="PKD_2"/>
    <property type="match status" value="1"/>
</dbReference>
<protein>
    <submittedName>
        <fullName evidence="1">PKD-like family protein</fullName>
    </submittedName>
</protein>
<evidence type="ECO:0000313" key="1">
    <source>
        <dbReference type="EMBL" id="SKB76137.1"/>
    </source>
</evidence>
<name>A0A1T5DWW6_9SPHI</name>
<accession>A0A1T5DWW6</accession>
<dbReference type="InterPro" id="IPR032183">
    <property type="entry name" value="PKD-like"/>
</dbReference>
<dbReference type="STRING" id="1513896.SAMN05660841_02194"/>
<dbReference type="Proteomes" id="UP000190150">
    <property type="component" value="Unassembled WGS sequence"/>
</dbReference>
<dbReference type="AlphaFoldDB" id="A0A1T5DWW6"/>
<dbReference type="RefSeq" id="WP_079643129.1">
    <property type="nucleotide sequence ID" value="NZ_FUZF01000009.1"/>
</dbReference>
<dbReference type="EMBL" id="FUZF01000009">
    <property type="protein sequence ID" value="SKB76137.1"/>
    <property type="molecule type" value="Genomic_DNA"/>
</dbReference>
<dbReference type="PROSITE" id="PS51257">
    <property type="entry name" value="PROKAR_LIPOPROTEIN"/>
    <property type="match status" value="1"/>
</dbReference>
<proteinExistence type="predicted"/>